<dbReference type="OrthoDB" id="9803432at2"/>
<reference evidence="6 7" key="1">
    <citation type="journal article" date="2001" name="FEMS Microbiol. Lett.">
        <title>Oceanobacillus iheyensis gen. nov., sp. nov., a deep-sea extremely halotolerant and alkaliphilic species isolated from a depth of 1050 m on the Iheya Ridge.</title>
        <authorList>
            <person name="Lu J."/>
            <person name="Nogi Y."/>
            <person name="Takami H."/>
        </authorList>
    </citation>
    <scope>NUCLEOTIDE SEQUENCE [LARGE SCALE GENOMIC DNA]</scope>
    <source>
        <strain evidence="7">DSM 14371 / CIP 107618 / JCM 11309 / KCTC 3954 / HTE831</strain>
    </source>
</reference>
<dbReference type="InterPro" id="IPR027417">
    <property type="entry name" value="P-loop_NTPase"/>
</dbReference>
<dbReference type="InterPro" id="IPR029493">
    <property type="entry name" value="RecD2-like_HHH"/>
</dbReference>
<dbReference type="GO" id="GO:0009338">
    <property type="term" value="C:exodeoxyribonuclease V complex"/>
    <property type="evidence" value="ECO:0007669"/>
    <property type="project" value="TreeGrafter"/>
</dbReference>
<dbReference type="GO" id="GO:0005524">
    <property type="term" value="F:ATP binding"/>
    <property type="evidence" value="ECO:0007669"/>
    <property type="project" value="UniProtKB-UniRule"/>
</dbReference>
<dbReference type="RefSeq" id="WP_011066408.1">
    <property type="nucleotide sequence ID" value="NC_004193.1"/>
</dbReference>
<dbReference type="InterPro" id="IPR055446">
    <property type="entry name" value="RecD2_N_OB"/>
</dbReference>
<dbReference type="InterPro" id="IPR003593">
    <property type="entry name" value="AAA+_ATPase"/>
</dbReference>
<dbReference type="GO" id="GO:0016887">
    <property type="term" value="F:ATP hydrolysis activity"/>
    <property type="evidence" value="ECO:0007669"/>
    <property type="project" value="RHEA"/>
</dbReference>
<dbReference type="EMBL" id="BA000028">
    <property type="protein sequence ID" value="BAC13968.1"/>
    <property type="molecule type" value="Genomic_DNA"/>
</dbReference>
<dbReference type="InterPro" id="IPR041451">
    <property type="entry name" value="RecD2_SH13"/>
</dbReference>
<keyword evidence="3" id="KW-0413">Isomerase</keyword>
<dbReference type="PhylomeDB" id="Q8EPS6"/>
<keyword evidence="3" id="KW-0378">Hydrolase</keyword>
<dbReference type="GO" id="GO:0017116">
    <property type="term" value="F:single-stranded DNA helicase activity"/>
    <property type="evidence" value="ECO:0007669"/>
    <property type="project" value="TreeGrafter"/>
</dbReference>
<protein>
    <recommendedName>
        <fullName evidence="3">ATP-dependent RecD2 DNA helicase</fullName>
        <ecNumber evidence="3">5.6.2.3</ecNumber>
    </recommendedName>
    <alternativeName>
        <fullName evidence="3">DNA 5'-3' helicase subunit RecD2</fullName>
    </alternativeName>
</protein>
<dbReference type="Pfam" id="PF14490">
    <property type="entry name" value="HHH_RecD2"/>
    <property type="match status" value="1"/>
</dbReference>
<dbReference type="CDD" id="cd18809">
    <property type="entry name" value="SF1_C_RecD"/>
    <property type="match status" value="1"/>
</dbReference>
<accession>Q8EPS6</accession>
<dbReference type="InterPro" id="IPR006345">
    <property type="entry name" value="RecD2"/>
</dbReference>
<feature type="compositionally biased region" description="Acidic residues" evidence="4">
    <location>
        <begin position="756"/>
        <end position="776"/>
    </location>
</feature>
<evidence type="ECO:0000313" key="7">
    <source>
        <dbReference type="Proteomes" id="UP000000822"/>
    </source>
</evidence>
<feature type="domain" description="AAA+ ATPase" evidence="5">
    <location>
        <begin position="352"/>
        <end position="513"/>
    </location>
</feature>
<dbReference type="Gene3D" id="3.40.50.300">
    <property type="entry name" value="P-loop containing nucleotide triphosphate hydrolases"/>
    <property type="match status" value="2"/>
</dbReference>
<dbReference type="Gene3D" id="2.30.30.940">
    <property type="match status" value="1"/>
</dbReference>
<comment type="catalytic activity">
    <reaction evidence="3">
        <text>ATP + H2O = ADP + phosphate + H(+)</text>
        <dbReference type="Rhea" id="RHEA:13065"/>
        <dbReference type="ChEBI" id="CHEBI:15377"/>
        <dbReference type="ChEBI" id="CHEBI:15378"/>
        <dbReference type="ChEBI" id="CHEBI:30616"/>
        <dbReference type="ChEBI" id="CHEBI:43474"/>
        <dbReference type="ChEBI" id="CHEBI:456216"/>
        <dbReference type="EC" id="5.6.2.3"/>
    </reaction>
</comment>
<dbReference type="SMART" id="SM00382">
    <property type="entry name" value="AAA"/>
    <property type="match status" value="1"/>
</dbReference>
<dbReference type="eggNOG" id="COG0507">
    <property type="taxonomic scope" value="Bacteria"/>
</dbReference>
<dbReference type="KEGG" id="oih:OB2012"/>
<dbReference type="GO" id="GO:0006310">
    <property type="term" value="P:DNA recombination"/>
    <property type="evidence" value="ECO:0007669"/>
    <property type="project" value="InterPro"/>
</dbReference>
<sequence length="776" mass="87609">MTEQIMSEDQNVPLFAKGTVLTTIFQNAAEHFSIVRVQIDDTNLDYEDKEIIVKGYFDTLQEQTAYCFYGELEKHPRYGTQLKVQSYETIIPSSRDGLISYLSSDLFYGVGKTTAERIVDRLGEQAITKILDNDDALKGIKGLSKETAERLSNRLKENQGFEHVAVHLATYGIGLKMAQVIYQTYKDEAIDLLKQDPYQFVFDIEGFGFRTADQIATQQGIAGTHESRIGAGIIFVLQRAIQSGHVYVPLRDCLEEVVDLLRIATSDIEIVSFVFKQLNTAKKIIIIDEKVYLPSLYYAEDGFAANLKRILDKPMEENIPMAEMLKIIGSIEEEEVLSYGKEQFDAINHAIHSKLMILTGGPGTGKTTVIKGILKAYASLQKVSLDPKDYKNKSDFPFVLTAPTGRAAKRMTESTGIPAVTIHRLLGWNGIGSFEKDEHEQLEGKLLIVDEFSMVDIWLANHLFKAIPADMQVLLVGDEDQLPSVGPGQVLTDLMHSNLLPTVSLQEVYRQKEGSKIIQLAHEIKQDNCSANSLSNDRDFSFISCREPQMIEVISSVMKKAKAKGIDLNNIQVLAPMYRSQAGINIINQELQKLINPPTEKRREIHYQDVIYRTGDRVIQLVNQPEDGVYNGDIGEIVAIFKPEENTEHEEQIVIAFEDREVVYIRKDYNNFTHAFCISIHKSQGSEFPIVLLPVVYAHHRMLRKNLLYTAITRSKESLIICGEQPAFLKGVNTKDTNQRNTSLKDALVTRIENESANEDSEQEQEEDEVSPYDFM</sequence>
<dbReference type="SUPFAM" id="SSF52540">
    <property type="entry name" value="P-loop containing nucleoside triphosphate hydrolases"/>
    <property type="match status" value="2"/>
</dbReference>
<dbReference type="CDD" id="cd17933">
    <property type="entry name" value="DEXSc_RecD-like"/>
    <property type="match status" value="1"/>
</dbReference>
<dbReference type="AlphaFoldDB" id="Q8EPS6"/>
<dbReference type="GO" id="GO:0003677">
    <property type="term" value="F:DNA binding"/>
    <property type="evidence" value="ECO:0007669"/>
    <property type="project" value="UniProtKB-UniRule"/>
</dbReference>
<dbReference type="Pfam" id="PF23139">
    <property type="entry name" value="OB_YrrC"/>
    <property type="match status" value="1"/>
</dbReference>
<reference evidence="6 7" key="2">
    <citation type="journal article" date="2002" name="Nucleic Acids Res.">
        <title>Genome sequence of Oceanobacillus iheyensis isolated from the Iheya Ridge and its unexpected adaptive capabilities to extreme environments.</title>
        <authorList>
            <person name="Takami H."/>
            <person name="Takaki Y."/>
            <person name="Uchiyama I."/>
        </authorList>
    </citation>
    <scope>NUCLEOTIDE SEQUENCE [LARGE SCALE GENOMIC DNA]</scope>
    <source>
        <strain evidence="7">DSM 14371 / CIP 107618 / JCM 11309 / KCTC 3954 / HTE831</strain>
    </source>
</reference>
<dbReference type="Pfam" id="PF13538">
    <property type="entry name" value="UvrD_C_2"/>
    <property type="match status" value="1"/>
</dbReference>
<dbReference type="NCBIfam" id="TIGR01448">
    <property type="entry name" value="recD_rel"/>
    <property type="match status" value="1"/>
</dbReference>
<dbReference type="PANTHER" id="PTHR43788">
    <property type="entry name" value="DNA2/NAM7 HELICASE FAMILY MEMBER"/>
    <property type="match status" value="1"/>
</dbReference>
<dbReference type="Pfam" id="PF13245">
    <property type="entry name" value="AAA_19"/>
    <property type="match status" value="1"/>
</dbReference>
<evidence type="ECO:0000256" key="1">
    <source>
        <dbReference type="ARBA" id="ARBA00022741"/>
    </source>
</evidence>
<comment type="function">
    <text evidence="3">DNA-dependent ATPase and ATP-dependent 5'-3' DNA helicase. Has no activity on blunt DNA or DNA with 3'-overhangs, requires at least 10 bases of 5'-ssDNA for helicase activity.</text>
</comment>
<dbReference type="GO" id="GO:0043139">
    <property type="term" value="F:5'-3' DNA helicase activity"/>
    <property type="evidence" value="ECO:0007669"/>
    <property type="project" value="UniProtKB-UniRule"/>
</dbReference>
<dbReference type="Gene3D" id="1.10.10.2220">
    <property type="match status" value="1"/>
</dbReference>
<organism evidence="6 7">
    <name type="scientific">Oceanobacillus iheyensis (strain DSM 14371 / CIP 107618 / JCM 11309 / KCTC 3954 / HTE831)</name>
    <dbReference type="NCBI Taxonomy" id="221109"/>
    <lineage>
        <taxon>Bacteria</taxon>
        <taxon>Bacillati</taxon>
        <taxon>Bacillota</taxon>
        <taxon>Bacilli</taxon>
        <taxon>Bacillales</taxon>
        <taxon>Bacillaceae</taxon>
        <taxon>Oceanobacillus</taxon>
    </lineage>
</organism>
<keyword evidence="7" id="KW-1185">Reference proteome</keyword>
<name>Q8EPS6_OCEIH</name>
<dbReference type="PANTHER" id="PTHR43788:SF6">
    <property type="entry name" value="DNA HELICASE B"/>
    <property type="match status" value="1"/>
</dbReference>
<dbReference type="Proteomes" id="UP000000822">
    <property type="component" value="Chromosome"/>
</dbReference>
<gene>
    <name evidence="3" type="primary">recD2</name>
    <name evidence="6" type="ordered locus">OB2012</name>
</gene>
<feature type="binding site" evidence="3">
    <location>
        <begin position="363"/>
        <end position="367"/>
    </location>
    <ligand>
        <name>ATP</name>
        <dbReference type="ChEBI" id="CHEBI:30616"/>
    </ligand>
</feature>
<proteinExistence type="inferred from homology"/>
<dbReference type="HOGENOM" id="CLU_007524_0_1_9"/>
<evidence type="ECO:0000256" key="3">
    <source>
        <dbReference type="HAMAP-Rule" id="MF_01488"/>
    </source>
</evidence>
<comment type="similarity">
    <text evidence="3">Belongs to the RecD family. RecD2 subfamily.</text>
</comment>
<evidence type="ECO:0000259" key="5">
    <source>
        <dbReference type="SMART" id="SM00382"/>
    </source>
</evidence>
<evidence type="ECO:0000313" key="6">
    <source>
        <dbReference type="EMBL" id="BAC13968.1"/>
    </source>
</evidence>
<evidence type="ECO:0000256" key="2">
    <source>
        <dbReference type="ARBA" id="ARBA00022840"/>
    </source>
</evidence>
<keyword evidence="3" id="KW-0347">Helicase</keyword>
<feature type="region of interest" description="Disordered" evidence="4">
    <location>
        <begin position="753"/>
        <end position="776"/>
    </location>
</feature>
<dbReference type="Pfam" id="PF18335">
    <property type="entry name" value="SH3_13"/>
    <property type="match status" value="1"/>
</dbReference>
<dbReference type="InterPro" id="IPR050534">
    <property type="entry name" value="Coronavir_polyprotein_1ab"/>
</dbReference>
<dbReference type="EC" id="5.6.2.3" evidence="3"/>
<evidence type="ECO:0000256" key="4">
    <source>
        <dbReference type="SAM" id="MobiDB-lite"/>
    </source>
</evidence>
<keyword evidence="3" id="KW-0238">DNA-binding</keyword>
<keyword evidence="1 3" id="KW-0547">Nucleotide-binding</keyword>
<dbReference type="InterPro" id="IPR027785">
    <property type="entry name" value="UvrD-like_helicase_C"/>
</dbReference>
<keyword evidence="2 3" id="KW-0067">ATP-binding</keyword>
<dbReference type="HAMAP" id="MF_01488">
    <property type="entry name" value="RecD2"/>
    <property type="match status" value="1"/>
</dbReference>
<dbReference type="STRING" id="221109.gene:10734258"/>